<feature type="region of interest" description="Disordered" evidence="1">
    <location>
        <begin position="250"/>
        <end position="270"/>
    </location>
</feature>
<dbReference type="AlphaFoldDB" id="A0A0A1UI09"/>
<evidence type="ECO:0000313" key="2">
    <source>
        <dbReference type="EMBL" id="EUC58532.1"/>
    </source>
</evidence>
<reference evidence="3" key="1">
    <citation type="journal article" date="2014" name="Genome Announc.">
        <title>Draft genome sequence of the plant-pathogenic soil fungus Rhizoctonia solani anastomosis group 3 strain Rhs1AP.</title>
        <authorList>
            <person name="Cubeta M.A."/>
            <person name="Thomas E."/>
            <person name="Dean R.A."/>
            <person name="Jabaji S."/>
            <person name="Neate S.M."/>
            <person name="Tavantzis S."/>
            <person name="Toda T."/>
            <person name="Vilgalys R."/>
            <person name="Bharathan N."/>
            <person name="Fedorova-Abrams N."/>
            <person name="Pakala S.B."/>
            <person name="Pakala S.M."/>
            <person name="Zafar N."/>
            <person name="Joardar V."/>
            <person name="Losada L."/>
            <person name="Nierman W.C."/>
        </authorList>
    </citation>
    <scope>NUCLEOTIDE SEQUENCE [LARGE SCALE GENOMIC DNA]</scope>
    <source>
        <strain evidence="3">AG-3</strain>
    </source>
</reference>
<feature type="non-terminal residue" evidence="2">
    <location>
        <position position="286"/>
    </location>
</feature>
<proteinExistence type="predicted"/>
<sequence length="286" mass="32077">MWTDDGLLGDDLISKLAALGPIESKGQIKAVLERTWLHWDRYGNSLFTLLSNLDIPPFQPLPTKTRKATNHEPPVEAPTHTYSTVGSRVNGKRKRGIESDSMLASNPRPRLTAAPPPQPSASPLRTPPVVPSQRRDMGYLTAQTQDIEYKHANPRREAVLPYPEGKIIYFVVFVVILIDFQAPGYRTMYGGLASHAGTPTLAQAPPVNTPTTPTYGTPFYPTHPPYANLYQNYYPYPPYRPNGMAHFHYEPSASSPAPPATPIQHPPTQQQPYYHYLYPRYPPFDM</sequence>
<accession>A0A0A1UI09</accession>
<dbReference type="EMBL" id="JATN01000321">
    <property type="protein sequence ID" value="EUC58532.1"/>
    <property type="molecule type" value="Genomic_DNA"/>
</dbReference>
<evidence type="ECO:0000313" key="3">
    <source>
        <dbReference type="Proteomes" id="UP000030108"/>
    </source>
</evidence>
<protein>
    <submittedName>
        <fullName evidence="2">Uncharacterized protein</fullName>
    </submittedName>
</protein>
<comment type="caution">
    <text evidence="2">The sequence shown here is derived from an EMBL/GenBank/DDBJ whole genome shotgun (WGS) entry which is preliminary data.</text>
</comment>
<feature type="region of interest" description="Disordered" evidence="1">
    <location>
        <begin position="61"/>
        <end position="132"/>
    </location>
</feature>
<name>A0A0A1UI09_9AGAM</name>
<feature type="compositionally biased region" description="Pro residues" evidence="1">
    <location>
        <begin position="114"/>
        <end position="130"/>
    </location>
</feature>
<evidence type="ECO:0000256" key="1">
    <source>
        <dbReference type="SAM" id="MobiDB-lite"/>
    </source>
</evidence>
<organism evidence="2 3">
    <name type="scientific">Rhizoctonia solani AG-3 Rhs1AP</name>
    <dbReference type="NCBI Taxonomy" id="1086054"/>
    <lineage>
        <taxon>Eukaryota</taxon>
        <taxon>Fungi</taxon>
        <taxon>Dikarya</taxon>
        <taxon>Basidiomycota</taxon>
        <taxon>Agaricomycotina</taxon>
        <taxon>Agaricomycetes</taxon>
        <taxon>Cantharellales</taxon>
        <taxon>Ceratobasidiaceae</taxon>
        <taxon>Rhizoctonia</taxon>
    </lineage>
</organism>
<feature type="compositionally biased region" description="Pro residues" evidence="1">
    <location>
        <begin position="256"/>
        <end position="265"/>
    </location>
</feature>
<gene>
    <name evidence="2" type="ORF">RSOL_261670</name>
</gene>
<dbReference type="Proteomes" id="UP000030108">
    <property type="component" value="Unassembled WGS sequence"/>
</dbReference>